<evidence type="ECO:0000313" key="1">
    <source>
        <dbReference type="EMBL" id="KAJ4446722.1"/>
    </source>
</evidence>
<dbReference type="Proteomes" id="UP001148838">
    <property type="component" value="Unassembled WGS sequence"/>
</dbReference>
<comment type="caution">
    <text evidence="1">The sequence shown here is derived from an EMBL/GenBank/DDBJ whole genome shotgun (WGS) entry which is preliminary data.</text>
</comment>
<sequence>MASLCEGGNEPPSSLKANSTEALVFLNRCGPRTYTWHKVHTCGVAVSASGHETRPGFDSRTGNMSCCQEVKRRIAMAIEATNRKRSIFCGPLEKELKKRLVKCFVWSVALYTAETWALRRSEEKRIEAFEMRIWRSMQRVK</sequence>
<keyword evidence="2" id="KW-1185">Reference proteome</keyword>
<dbReference type="EMBL" id="JAJSOF020000009">
    <property type="protein sequence ID" value="KAJ4446722.1"/>
    <property type="molecule type" value="Genomic_DNA"/>
</dbReference>
<protein>
    <submittedName>
        <fullName evidence="1">Uncharacterized protein</fullName>
    </submittedName>
</protein>
<evidence type="ECO:0000313" key="2">
    <source>
        <dbReference type="Proteomes" id="UP001148838"/>
    </source>
</evidence>
<reference evidence="1 2" key="1">
    <citation type="journal article" date="2022" name="Allergy">
        <title>Genome assembly and annotation of Periplaneta americana reveal a comprehensive cockroach allergen profile.</title>
        <authorList>
            <person name="Wang L."/>
            <person name="Xiong Q."/>
            <person name="Saelim N."/>
            <person name="Wang L."/>
            <person name="Nong W."/>
            <person name="Wan A.T."/>
            <person name="Shi M."/>
            <person name="Liu X."/>
            <person name="Cao Q."/>
            <person name="Hui J.H.L."/>
            <person name="Sookrung N."/>
            <person name="Leung T.F."/>
            <person name="Tungtrongchitr A."/>
            <person name="Tsui S.K.W."/>
        </authorList>
    </citation>
    <scope>NUCLEOTIDE SEQUENCE [LARGE SCALE GENOMIC DNA]</scope>
    <source>
        <strain evidence="1">PWHHKU_190912</strain>
    </source>
</reference>
<accession>A0ABQ8TL57</accession>
<organism evidence="1 2">
    <name type="scientific">Periplaneta americana</name>
    <name type="common">American cockroach</name>
    <name type="synonym">Blatta americana</name>
    <dbReference type="NCBI Taxonomy" id="6978"/>
    <lineage>
        <taxon>Eukaryota</taxon>
        <taxon>Metazoa</taxon>
        <taxon>Ecdysozoa</taxon>
        <taxon>Arthropoda</taxon>
        <taxon>Hexapoda</taxon>
        <taxon>Insecta</taxon>
        <taxon>Pterygota</taxon>
        <taxon>Neoptera</taxon>
        <taxon>Polyneoptera</taxon>
        <taxon>Dictyoptera</taxon>
        <taxon>Blattodea</taxon>
        <taxon>Blattoidea</taxon>
        <taxon>Blattidae</taxon>
        <taxon>Blattinae</taxon>
        <taxon>Periplaneta</taxon>
    </lineage>
</organism>
<gene>
    <name evidence="1" type="ORF">ANN_13419</name>
</gene>
<name>A0ABQ8TL57_PERAM</name>
<proteinExistence type="predicted"/>